<protein>
    <submittedName>
        <fullName evidence="1">Uncharacterized protein</fullName>
    </submittedName>
</protein>
<sequence>MLIKRATRNTHSPPLVAIVPSFLNVGRRLSSLRFPHIEYIPTSLQYAAFELSSFRYIVIVVFLLALGYRLHQRNSSIPKPAQFSDSCKETPLDPNYPNPSPYTSLHATVRLFLLKMGRI</sequence>
<accession>A0ABQ8VAF9</accession>
<dbReference type="EMBL" id="JANVFT010000054">
    <property type="protein sequence ID" value="KAJ4484429.1"/>
    <property type="molecule type" value="Genomic_DNA"/>
</dbReference>
<reference evidence="1" key="1">
    <citation type="submission" date="2022-08" db="EMBL/GenBank/DDBJ databases">
        <title>A Global Phylogenomic Analysis of the Shiitake Genus Lentinula.</title>
        <authorList>
            <consortium name="DOE Joint Genome Institute"/>
            <person name="Sierra-Patev S."/>
            <person name="Min B."/>
            <person name="Naranjo-Ortiz M."/>
            <person name="Looney B."/>
            <person name="Konkel Z."/>
            <person name="Slot J.C."/>
            <person name="Sakamoto Y."/>
            <person name="Steenwyk J.L."/>
            <person name="Rokas A."/>
            <person name="Carro J."/>
            <person name="Camarero S."/>
            <person name="Ferreira P."/>
            <person name="Molpeceres G."/>
            <person name="Ruiz-Duenas F.J."/>
            <person name="Serrano A."/>
            <person name="Henrissat B."/>
            <person name="Drula E."/>
            <person name="Hughes K.W."/>
            <person name="Mata J.L."/>
            <person name="Ishikawa N.K."/>
            <person name="Vargas-Isla R."/>
            <person name="Ushijima S."/>
            <person name="Smith C.A."/>
            <person name="Ahrendt S."/>
            <person name="Andreopoulos W."/>
            <person name="He G."/>
            <person name="Labutti K."/>
            <person name="Lipzen A."/>
            <person name="Ng V."/>
            <person name="Riley R."/>
            <person name="Sandor L."/>
            <person name="Barry K."/>
            <person name="Martinez A.T."/>
            <person name="Xiao Y."/>
            <person name="Gibbons J.G."/>
            <person name="Terashima K."/>
            <person name="Grigoriev I.V."/>
            <person name="Hibbett D.S."/>
        </authorList>
    </citation>
    <scope>NUCLEOTIDE SEQUENCE</scope>
    <source>
        <strain evidence="1">RHP3577 ss4</strain>
    </source>
</reference>
<dbReference type="Proteomes" id="UP001150217">
    <property type="component" value="Unassembled WGS sequence"/>
</dbReference>
<evidence type="ECO:0000313" key="1">
    <source>
        <dbReference type="EMBL" id="KAJ4484429.1"/>
    </source>
</evidence>
<name>A0ABQ8VAF9_9AGAR</name>
<comment type="caution">
    <text evidence="1">The sequence shown here is derived from an EMBL/GenBank/DDBJ whole genome shotgun (WGS) entry which is preliminary data.</text>
</comment>
<evidence type="ECO:0000313" key="2">
    <source>
        <dbReference type="Proteomes" id="UP001150217"/>
    </source>
</evidence>
<gene>
    <name evidence="1" type="ORF">C8R41DRAFT_448634</name>
</gene>
<organism evidence="1 2">
    <name type="scientific">Lentinula lateritia</name>
    <dbReference type="NCBI Taxonomy" id="40482"/>
    <lineage>
        <taxon>Eukaryota</taxon>
        <taxon>Fungi</taxon>
        <taxon>Dikarya</taxon>
        <taxon>Basidiomycota</taxon>
        <taxon>Agaricomycotina</taxon>
        <taxon>Agaricomycetes</taxon>
        <taxon>Agaricomycetidae</taxon>
        <taxon>Agaricales</taxon>
        <taxon>Marasmiineae</taxon>
        <taxon>Omphalotaceae</taxon>
        <taxon>Lentinula</taxon>
    </lineage>
</organism>
<keyword evidence="2" id="KW-1185">Reference proteome</keyword>
<proteinExistence type="predicted"/>